<dbReference type="Gene3D" id="2.40.110.10">
    <property type="entry name" value="Butyryl-CoA Dehydrogenase, subunit A, domain 2"/>
    <property type="match status" value="1"/>
</dbReference>
<name>A0A381NT07_9ZZZZ</name>
<proteinExistence type="inferred from homology"/>
<evidence type="ECO:0000259" key="6">
    <source>
        <dbReference type="Pfam" id="PF00441"/>
    </source>
</evidence>
<dbReference type="InterPro" id="IPR009100">
    <property type="entry name" value="AcylCoA_DH/oxidase_NM_dom_sf"/>
</dbReference>
<dbReference type="SUPFAM" id="SSF47203">
    <property type="entry name" value="Acyl-CoA dehydrogenase C-terminal domain-like"/>
    <property type="match status" value="1"/>
</dbReference>
<dbReference type="PANTHER" id="PTHR43292">
    <property type="entry name" value="ACYL-COA DEHYDROGENASE"/>
    <property type="match status" value="1"/>
</dbReference>
<sequence length="435" mass="45869">MTSPLSATGTVAAVGGQDMAQASGDSADLELPGDDEFAARVEEFLDAHCRRIGDPTGEDGDGHGGEADALLRTRAFQGALADAGLAGLTYPTIFGGAGLTRRHQEVFARVSAGYRLPNAPLSISHGMCLPMLAQFGTEDQKAVYLADNIRGDAIWCQMFSEPGAGSDVAGLSTRAVRDGEEWILDGQKVWTSGAHYCDFGIVVARTDPALPKHQGLSMFIVNLRSSGVEIRPLVQISGARDFNEVFFTGVRIPAENLLGEVNQGWNLAVSMLMFERVSIGAGGGALNAKRCPELTMLARELGRSHDPVIRQGLADLYVHEEIKDYIGQRIRATAAAGGVPGPEGSIAKLSGAILARRSRDLAMAIVGTAGQAWGDGDAASEASARWSAFCISAAGVSIAGGTDEVQRNIIGERVLGLPREPDPFKGAAWQDIPRN</sequence>
<evidence type="ECO:0000256" key="2">
    <source>
        <dbReference type="ARBA" id="ARBA00009347"/>
    </source>
</evidence>
<comment type="cofactor">
    <cofactor evidence="1">
        <name>FAD</name>
        <dbReference type="ChEBI" id="CHEBI:57692"/>
    </cofactor>
</comment>
<dbReference type="InterPro" id="IPR036250">
    <property type="entry name" value="AcylCo_DH-like_C"/>
</dbReference>
<dbReference type="GO" id="GO:0050660">
    <property type="term" value="F:flavin adenine dinucleotide binding"/>
    <property type="evidence" value="ECO:0007669"/>
    <property type="project" value="InterPro"/>
</dbReference>
<dbReference type="EMBL" id="UINC01000575">
    <property type="protein sequence ID" value="SUZ57722.1"/>
    <property type="molecule type" value="Genomic_DNA"/>
</dbReference>
<dbReference type="InterPro" id="IPR006091">
    <property type="entry name" value="Acyl-CoA_Oxase/DH_mid-dom"/>
</dbReference>
<dbReference type="Gene3D" id="1.10.540.10">
    <property type="entry name" value="Acyl-CoA dehydrogenase/oxidase, N-terminal domain"/>
    <property type="match status" value="1"/>
</dbReference>
<gene>
    <name evidence="9" type="ORF">METZ01_LOCUS10576</name>
</gene>
<reference evidence="9" key="1">
    <citation type="submission" date="2018-05" db="EMBL/GenBank/DDBJ databases">
        <authorList>
            <person name="Lanie J.A."/>
            <person name="Ng W.-L."/>
            <person name="Kazmierczak K.M."/>
            <person name="Andrzejewski T.M."/>
            <person name="Davidsen T.M."/>
            <person name="Wayne K.J."/>
            <person name="Tettelin H."/>
            <person name="Glass J.I."/>
            <person name="Rusch D."/>
            <person name="Podicherti R."/>
            <person name="Tsui H.-C.T."/>
            <person name="Winkler M.E."/>
        </authorList>
    </citation>
    <scope>NUCLEOTIDE SEQUENCE</scope>
</reference>
<accession>A0A381NT07</accession>
<evidence type="ECO:0000259" key="8">
    <source>
        <dbReference type="Pfam" id="PF02771"/>
    </source>
</evidence>
<protein>
    <recommendedName>
        <fullName evidence="10">Dehydrogenase</fullName>
    </recommendedName>
</protein>
<evidence type="ECO:0000256" key="1">
    <source>
        <dbReference type="ARBA" id="ARBA00001974"/>
    </source>
</evidence>
<evidence type="ECO:0000256" key="5">
    <source>
        <dbReference type="ARBA" id="ARBA00023002"/>
    </source>
</evidence>
<feature type="domain" description="Acyl-CoA oxidase/dehydrogenase middle" evidence="7">
    <location>
        <begin position="156"/>
        <end position="249"/>
    </location>
</feature>
<dbReference type="Gene3D" id="1.20.140.10">
    <property type="entry name" value="Butyryl-CoA Dehydrogenase, subunit A, domain 3"/>
    <property type="match status" value="1"/>
</dbReference>
<dbReference type="Pfam" id="PF00441">
    <property type="entry name" value="Acyl-CoA_dh_1"/>
    <property type="match status" value="1"/>
</dbReference>
<organism evidence="9">
    <name type="scientific">marine metagenome</name>
    <dbReference type="NCBI Taxonomy" id="408172"/>
    <lineage>
        <taxon>unclassified sequences</taxon>
        <taxon>metagenomes</taxon>
        <taxon>ecological metagenomes</taxon>
    </lineage>
</organism>
<dbReference type="Pfam" id="PF02771">
    <property type="entry name" value="Acyl-CoA_dh_N"/>
    <property type="match status" value="1"/>
</dbReference>
<dbReference type="GO" id="GO:0005886">
    <property type="term" value="C:plasma membrane"/>
    <property type="evidence" value="ECO:0007669"/>
    <property type="project" value="TreeGrafter"/>
</dbReference>
<dbReference type="InterPro" id="IPR009075">
    <property type="entry name" value="AcylCo_DH/oxidase_C"/>
</dbReference>
<keyword evidence="5" id="KW-0560">Oxidoreductase</keyword>
<keyword evidence="4" id="KW-0274">FAD</keyword>
<evidence type="ECO:0000256" key="4">
    <source>
        <dbReference type="ARBA" id="ARBA00022827"/>
    </source>
</evidence>
<feature type="domain" description="Acyl-CoA dehydrogenase/oxidase N-terminal" evidence="8">
    <location>
        <begin position="74"/>
        <end position="151"/>
    </location>
</feature>
<evidence type="ECO:0000259" key="7">
    <source>
        <dbReference type="Pfam" id="PF02770"/>
    </source>
</evidence>
<dbReference type="InterPro" id="IPR013786">
    <property type="entry name" value="AcylCoA_DH/ox_N"/>
</dbReference>
<evidence type="ECO:0008006" key="10">
    <source>
        <dbReference type="Google" id="ProtNLM"/>
    </source>
</evidence>
<dbReference type="FunFam" id="2.40.110.10:FF:000011">
    <property type="entry name" value="Acyl-CoA dehydrogenase FadE34"/>
    <property type="match status" value="1"/>
</dbReference>
<evidence type="ECO:0000256" key="3">
    <source>
        <dbReference type="ARBA" id="ARBA00022630"/>
    </source>
</evidence>
<dbReference type="InterPro" id="IPR037069">
    <property type="entry name" value="AcylCoA_DH/ox_N_sf"/>
</dbReference>
<dbReference type="SUPFAM" id="SSF56645">
    <property type="entry name" value="Acyl-CoA dehydrogenase NM domain-like"/>
    <property type="match status" value="1"/>
</dbReference>
<dbReference type="AlphaFoldDB" id="A0A381NT07"/>
<evidence type="ECO:0000313" key="9">
    <source>
        <dbReference type="EMBL" id="SUZ57722.1"/>
    </source>
</evidence>
<dbReference type="InterPro" id="IPR052161">
    <property type="entry name" value="Mycobact_Acyl-CoA_DH"/>
</dbReference>
<dbReference type="GO" id="GO:0016627">
    <property type="term" value="F:oxidoreductase activity, acting on the CH-CH group of donors"/>
    <property type="evidence" value="ECO:0007669"/>
    <property type="project" value="InterPro"/>
</dbReference>
<feature type="domain" description="Acyl-CoA dehydrogenase/oxidase C-terminal" evidence="6">
    <location>
        <begin position="262"/>
        <end position="415"/>
    </location>
</feature>
<keyword evidence="3" id="KW-0285">Flavoprotein</keyword>
<dbReference type="Pfam" id="PF02770">
    <property type="entry name" value="Acyl-CoA_dh_M"/>
    <property type="match status" value="1"/>
</dbReference>
<comment type="similarity">
    <text evidence="2">Belongs to the acyl-CoA dehydrogenase family.</text>
</comment>
<dbReference type="PANTHER" id="PTHR43292:SF4">
    <property type="entry name" value="ACYL-COA DEHYDROGENASE FADE34"/>
    <property type="match status" value="1"/>
</dbReference>
<dbReference type="InterPro" id="IPR046373">
    <property type="entry name" value="Acyl-CoA_Oxase/DH_mid-dom_sf"/>
</dbReference>